<dbReference type="InterPro" id="IPR029063">
    <property type="entry name" value="SAM-dependent_MTases_sf"/>
</dbReference>
<feature type="binding site" evidence="6">
    <location>
        <position position="161"/>
    </location>
    <ligand>
        <name>S-adenosyl-L-methionine</name>
        <dbReference type="ChEBI" id="CHEBI:59789"/>
    </ligand>
</feature>
<keyword evidence="2 6" id="KW-0489">Methyltransferase</keyword>
<dbReference type="Pfam" id="PF17125">
    <property type="entry name" value="Methyltr_RsmF_N"/>
    <property type="match status" value="1"/>
</dbReference>
<accession>A0ABV7Z0N4</accession>
<feature type="binding site" evidence="6">
    <location>
        <position position="134"/>
    </location>
    <ligand>
        <name>S-adenosyl-L-methionine</name>
        <dbReference type="ChEBI" id="CHEBI:59789"/>
    </ligand>
</feature>
<dbReference type="Proteomes" id="UP001595616">
    <property type="component" value="Unassembled WGS sequence"/>
</dbReference>
<dbReference type="Gene3D" id="2.30.130.60">
    <property type="match status" value="1"/>
</dbReference>
<proteinExistence type="inferred from homology"/>
<gene>
    <name evidence="8" type="ORF">ACFOOI_20285</name>
</gene>
<dbReference type="PRINTS" id="PR02008">
    <property type="entry name" value="RCMTFAMILY"/>
</dbReference>
<evidence type="ECO:0000256" key="5">
    <source>
        <dbReference type="ARBA" id="ARBA00022884"/>
    </source>
</evidence>
<evidence type="ECO:0000259" key="7">
    <source>
        <dbReference type="PROSITE" id="PS51686"/>
    </source>
</evidence>
<dbReference type="CDD" id="cd02440">
    <property type="entry name" value="AdoMet_MTases"/>
    <property type="match status" value="1"/>
</dbReference>
<dbReference type="RefSeq" id="WP_379839920.1">
    <property type="nucleotide sequence ID" value="NZ_JBHRYQ010000001.1"/>
</dbReference>
<organism evidence="8 9">
    <name type="scientific">Lacihabitans lacunae</name>
    <dbReference type="NCBI Taxonomy" id="1028214"/>
    <lineage>
        <taxon>Bacteria</taxon>
        <taxon>Pseudomonadati</taxon>
        <taxon>Bacteroidota</taxon>
        <taxon>Cytophagia</taxon>
        <taxon>Cytophagales</taxon>
        <taxon>Leadbetterellaceae</taxon>
        <taxon>Lacihabitans</taxon>
    </lineage>
</organism>
<dbReference type="EMBL" id="JBHRYQ010000001">
    <property type="protein sequence ID" value="MFC3813014.1"/>
    <property type="molecule type" value="Genomic_DNA"/>
</dbReference>
<comment type="caution">
    <text evidence="8">The sequence shown here is derived from an EMBL/GenBank/DDBJ whole genome shotgun (WGS) entry which is preliminary data.</text>
</comment>
<protein>
    <submittedName>
        <fullName evidence="8">RNA methyltransferase</fullName>
    </submittedName>
</protein>
<dbReference type="PROSITE" id="PS51686">
    <property type="entry name" value="SAM_MT_RSMB_NOP"/>
    <property type="match status" value="1"/>
</dbReference>
<keyword evidence="9" id="KW-1185">Reference proteome</keyword>
<dbReference type="SUPFAM" id="SSF53335">
    <property type="entry name" value="S-adenosyl-L-methionine-dependent methyltransferases"/>
    <property type="match status" value="1"/>
</dbReference>
<feature type="binding site" evidence="6">
    <location>
        <position position="178"/>
    </location>
    <ligand>
        <name>S-adenosyl-L-methionine</name>
        <dbReference type="ChEBI" id="CHEBI:59789"/>
    </ligand>
</feature>
<evidence type="ECO:0000256" key="1">
    <source>
        <dbReference type="ARBA" id="ARBA00022490"/>
    </source>
</evidence>
<keyword evidence="3 6" id="KW-0808">Transferase</keyword>
<dbReference type="InterPro" id="IPR023267">
    <property type="entry name" value="RCMT"/>
</dbReference>
<evidence type="ECO:0000256" key="2">
    <source>
        <dbReference type="ARBA" id="ARBA00022603"/>
    </source>
</evidence>
<dbReference type="GO" id="GO:0008168">
    <property type="term" value="F:methyltransferase activity"/>
    <property type="evidence" value="ECO:0007669"/>
    <property type="project" value="UniProtKB-KW"/>
</dbReference>
<evidence type="ECO:0000313" key="9">
    <source>
        <dbReference type="Proteomes" id="UP001595616"/>
    </source>
</evidence>
<dbReference type="PANTHER" id="PTHR22807:SF30">
    <property type="entry name" value="28S RRNA (CYTOSINE(4447)-C(5))-METHYLTRANSFERASE-RELATED"/>
    <property type="match status" value="1"/>
</dbReference>
<feature type="domain" description="SAM-dependent MTase RsmB/NOP-type" evidence="7">
    <location>
        <begin position="1"/>
        <end position="291"/>
    </location>
</feature>
<comment type="caution">
    <text evidence="6">Lacks conserved residue(s) required for the propagation of feature annotation.</text>
</comment>
<dbReference type="PANTHER" id="PTHR22807">
    <property type="entry name" value="NOP2 YEAST -RELATED NOL1/NOP2/FMU SUN DOMAIN-CONTAINING"/>
    <property type="match status" value="1"/>
</dbReference>
<comment type="similarity">
    <text evidence="6">Belongs to the class I-like SAM-binding methyltransferase superfamily. RsmB/NOP family.</text>
</comment>
<evidence type="ECO:0000256" key="4">
    <source>
        <dbReference type="ARBA" id="ARBA00022691"/>
    </source>
</evidence>
<evidence type="ECO:0000256" key="6">
    <source>
        <dbReference type="PROSITE-ProRule" id="PRU01023"/>
    </source>
</evidence>
<name>A0ABV7Z0N4_9BACT</name>
<dbReference type="Pfam" id="PF01189">
    <property type="entry name" value="Methyltr_RsmB-F"/>
    <property type="match status" value="1"/>
</dbReference>
<keyword evidence="5 6" id="KW-0694">RNA-binding</keyword>
<dbReference type="Gene3D" id="3.30.70.1170">
    <property type="entry name" value="Sun protein, domain 3"/>
    <property type="match status" value="1"/>
</dbReference>
<dbReference type="InterPro" id="IPR049560">
    <property type="entry name" value="MeTrfase_RsmB-F_NOP2_cat"/>
</dbReference>
<dbReference type="Pfam" id="PF13636">
    <property type="entry name" value="Methyltranf_PUA"/>
    <property type="match status" value="1"/>
</dbReference>
<dbReference type="InterPro" id="IPR001678">
    <property type="entry name" value="MeTrfase_RsmB-F_NOP2_dom"/>
</dbReference>
<evidence type="ECO:0000313" key="8">
    <source>
        <dbReference type="EMBL" id="MFC3813014.1"/>
    </source>
</evidence>
<dbReference type="GO" id="GO:0032259">
    <property type="term" value="P:methylation"/>
    <property type="evidence" value="ECO:0007669"/>
    <property type="project" value="UniProtKB-KW"/>
</dbReference>
<keyword evidence="4 6" id="KW-0949">S-adenosyl-L-methionine</keyword>
<dbReference type="InterPro" id="IPR031341">
    <property type="entry name" value="Methyltr_RsmF_N"/>
</dbReference>
<reference evidence="9" key="1">
    <citation type="journal article" date="2019" name="Int. J. Syst. Evol. Microbiol.">
        <title>The Global Catalogue of Microorganisms (GCM) 10K type strain sequencing project: providing services to taxonomists for standard genome sequencing and annotation.</title>
        <authorList>
            <consortium name="The Broad Institute Genomics Platform"/>
            <consortium name="The Broad Institute Genome Sequencing Center for Infectious Disease"/>
            <person name="Wu L."/>
            <person name="Ma J."/>
        </authorList>
    </citation>
    <scope>NUCLEOTIDE SEQUENCE [LARGE SCALE GENOMIC DNA]</scope>
    <source>
        <strain evidence="9">CECT 7956</strain>
    </source>
</reference>
<dbReference type="Gene3D" id="3.40.50.150">
    <property type="entry name" value="Vaccinia Virus protein VP39"/>
    <property type="match status" value="1"/>
</dbReference>
<keyword evidence="1" id="KW-0963">Cytoplasm</keyword>
<sequence>MTLPENFIKNMKEQLGGDAESFFKAIDGEASVSVRLNPKKEVSGIFSENIDKHVPWTQNGFYLKQKPVFALDPLFYSGAYQVQDATAMFLEFALKATVDLKRPLRVLDMCAAPGATSTLLASLLKPNDLLVVNEVIKSRLTVLKENLLKWGFPNVIVTNQDPETFSDLEGFFDIVLVDAPSSAEGVFKKDPNAINSWSEQNIQMCATRQKRILSAAGLLVAPRGHLIYTTNAYNSEENSKNVKWLTRTLDFVQAELDVPAEWNIEKVDGGYQFYPHKTQGEGFFFSIFNQMSFEEGFNVSRLKLNALRKSQVALLAPWINSEVFEDFSYFAKTDGVVIALYTKLQNDYATVFNTIVKRSSGFEIGIFKGSDFIPSHGLALSPLVSDSITKVELNVEDAISFLRKENFEVDTVENGWVLVCHKGLALGWVKKIGDRINNYLPAEWRLKMDVE</sequence>
<evidence type="ECO:0000256" key="3">
    <source>
        <dbReference type="ARBA" id="ARBA00022679"/>
    </source>
</evidence>
<dbReference type="InterPro" id="IPR027391">
    <property type="entry name" value="Nol1_Nop2_Fmu_2"/>
</dbReference>